<dbReference type="Proteomes" id="UP000823486">
    <property type="component" value="Unassembled WGS sequence"/>
</dbReference>
<feature type="chain" id="PRO_5045048467" description="DUF3888 domain-containing protein" evidence="1">
    <location>
        <begin position="22"/>
        <end position="138"/>
    </location>
</feature>
<evidence type="ECO:0000256" key="1">
    <source>
        <dbReference type="SAM" id="SignalP"/>
    </source>
</evidence>
<keyword evidence="3" id="KW-1185">Reference proteome</keyword>
<dbReference type="RefSeq" id="WP_204546384.1">
    <property type="nucleotide sequence ID" value="NZ_JAFBFI010000021.1"/>
</dbReference>
<reference evidence="2 3" key="1">
    <citation type="submission" date="2021-01" db="EMBL/GenBank/DDBJ databases">
        <title>Genomic Encyclopedia of Type Strains, Phase IV (KMG-IV): sequencing the most valuable type-strain genomes for metagenomic binning, comparative biology and taxonomic classification.</title>
        <authorList>
            <person name="Goeker M."/>
        </authorList>
    </citation>
    <scope>NUCLEOTIDE SEQUENCE [LARGE SCALE GENOMIC DNA]</scope>
    <source>
        <strain evidence="2 3">DSM 105482</strain>
    </source>
</reference>
<evidence type="ECO:0000313" key="3">
    <source>
        <dbReference type="Proteomes" id="UP000823486"/>
    </source>
</evidence>
<dbReference type="EMBL" id="JAFBFI010000021">
    <property type="protein sequence ID" value="MBM7694281.1"/>
    <property type="molecule type" value="Genomic_DNA"/>
</dbReference>
<evidence type="ECO:0000313" key="2">
    <source>
        <dbReference type="EMBL" id="MBM7694281.1"/>
    </source>
</evidence>
<sequence>MIKQYLIMLVILLSAFTPLQKVTAESISVLEKEGYFTTEDIVADIVFPTIDQRVIKEYGQDALIGWQWKRIQCIKYNTDHSYTVYIKIEVPSDQKELNYIEDLVKVKISPSCDSEKLNKLLCNHGFKIDVLDYKHLNE</sequence>
<accession>A0ABS2QM83</accession>
<keyword evidence="1" id="KW-0732">Signal</keyword>
<name>A0ABS2QM83_9BACI</name>
<protein>
    <recommendedName>
        <fullName evidence="4">DUF3888 domain-containing protein</fullName>
    </recommendedName>
</protein>
<evidence type="ECO:0008006" key="4">
    <source>
        <dbReference type="Google" id="ProtNLM"/>
    </source>
</evidence>
<comment type="caution">
    <text evidence="2">The sequence shown here is derived from an EMBL/GenBank/DDBJ whole genome shotgun (WGS) entry which is preliminary data.</text>
</comment>
<organism evidence="2 3">
    <name type="scientific">Peribacillus deserti</name>
    <dbReference type="NCBI Taxonomy" id="673318"/>
    <lineage>
        <taxon>Bacteria</taxon>
        <taxon>Bacillati</taxon>
        <taxon>Bacillota</taxon>
        <taxon>Bacilli</taxon>
        <taxon>Bacillales</taxon>
        <taxon>Bacillaceae</taxon>
        <taxon>Peribacillus</taxon>
    </lineage>
</organism>
<gene>
    <name evidence="2" type="ORF">JOC77_003742</name>
</gene>
<feature type="signal peptide" evidence="1">
    <location>
        <begin position="1"/>
        <end position="21"/>
    </location>
</feature>
<proteinExistence type="predicted"/>